<organism evidence="2 3">
    <name type="scientific">Leptosia nina</name>
    <dbReference type="NCBI Taxonomy" id="320188"/>
    <lineage>
        <taxon>Eukaryota</taxon>
        <taxon>Metazoa</taxon>
        <taxon>Ecdysozoa</taxon>
        <taxon>Arthropoda</taxon>
        <taxon>Hexapoda</taxon>
        <taxon>Insecta</taxon>
        <taxon>Pterygota</taxon>
        <taxon>Neoptera</taxon>
        <taxon>Endopterygota</taxon>
        <taxon>Lepidoptera</taxon>
        <taxon>Glossata</taxon>
        <taxon>Ditrysia</taxon>
        <taxon>Papilionoidea</taxon>
        <taxon>Pieridae</taxon>
        <taxon>Pierinae</taxon>
        <taxon>Leptosia</taxon>
    </lineage>
</organism>
<evidence type="ECO:0000256" key="1">
    <source>
        <dbReference type="SAM" id="SignalP"/>
    </source>
</evidence>
<accession>A0AAV1J6U8</accession>
<proteinExistence type="predicted"/>
<keyword evidence="3" id="KW-1185">Reference proteome</keyword>
<dbReference type="AlphaFoldDB" id="A0AAV1J6U8"/>
<protein>
    <submittedName>
        <fullName evidence="2">Uncharacterized protein</fullName>
    </submittedName>
</protein>
<reference evidence="2 3" key="1">
    <citation type="submission" date="2023-11" db="EMBL/GenBank/DDBJ databases">
        <authorList>
            <person name="Okamura Y."/>
        </authorList>
    </citation>
    <scope>NUCLEOTIDE SEQUENCE [LARGE SCALE GENOMIC DNA]</scope>
</reference>
<dbReference type="EMBL" id="CAVLEF010000004">
    <property type="protein sequence ID" value="CAK1543685.1"/>
    <property type="molecule type" value="Genomic_DNA"/>
</dbReference>
<gene>
    <name evidence="2" type="ORF">LNINA_LOCUS3487</name>
</gene>
<evidence type="ECO:0000313" key="3">
    <source>
        <dbReference type="Proteomes" id="UP001497472"/>
    </source>
</evidence>
<comment type="caution">
    <text evidence="2">The sequence shown here is derived from an EMBL/GenBank/DDBJ whole genome shotgun (WGS) entry which is preliminary data.</text>
</comment>
<feature type="chain" id="PRO_5043718320" evidence="1">
    <location>
        <begin position="22"/>
        <end position="315"/>
    </location>
</feature>
<evidence type="ECO:0000313" key="2">
    <source>
        <dbReference type="EMBL" id="CAK1543685.1"/>
    </source>
</evidence>
<name>A0AAV1J6U8_9NEOP</name>
<feature type="signal peptide" evidence="1">
    <location>
        <begin position="1"/>
        <end position="21"/>
    </location>
</feature>
<keyword evidence="1" id="KW-0732">Signal</keyword>
<dbReference type="Proteomes" id="UP001497472">
    <property type="component" value="Unassembled WGS sequence"/>
</dbReference>
<sequence>MEVRVLVLLFALLAFIGTVQCGFFYNARLPKPAEIKSRGLKCMPGRTVIKISRASNVTQFAEDDYEEIVSRRTHMNSGAKDETCQICVCSVEGKDEYCSKRPAKNVNECIRLAVIRDNAEKGLPYAHDRTLAYRIRRDYIWHRDEIPYEAKSKCLRGTSYYSNSLNANDTDIDVASEIDSLLDYDNIDICFFCVCSVDAKAAGCIKRDPWFCEYYRILKEPNAMRNKYAKMFQQDRPAYFRQLSYRMRRTMDESVFDLLEKGGDTLCCNHPNGHRRNLHAEVRNKIRQMKRKVPKENILAASPLGDYVDFIVNND</sequence>